<protein>
    <submittedName>
        <fullName evidence="1">Uncharacterized protein</fullName>
    </submittedName>
</protein>
<dbReference type="AlphaFoldDB" id="A0A4S2JCM1"/>
<accession>A0A4S2JCM1</accession>
<sequence>MQGLVVGPYKKSNEVLPRYAEHSPVTGAGQNVRRPRRWCRYIASYVDNVPDTENPVSTYNARLSILHRRTGSNEDAQQSALPPYQRGKMKTRKMAQTELSFIKPCFSTGGVIARICNIKRLHRSSGVQGGTVYHRVLLPAVRLPYEANIDKIFFTNYADSFRD</sequence>
<proteinExistence type="predicted"/>
<gene>
    <name evidence="1" type="ORF">DBV15_01128</name>
</gene>
<reference evidence="1 2" key="1">
    <citation type="journal article" date="2019" name="Philos. Trans. R. Soc. Lond., B, Biol. Sci.">
        <title>Ant behaviour and brain gene expression of defending hosts depend on the ecological success of the intruding social parasite.</title>
        <authorList>
            <person name="Kaur R."/>
            <person name="Stoldt M."/>
            <person name="Jongepier E."/>
            <person name="Feldmeyer B."/>
            <person name="Menzel F."/>
            <person name="Bornberg-Bauer E."/>
            <person name="Foitzik S."/>
        </authorList>
    </citation>
    <scope>NUCLEOTIDE SEQUENCE [LARGE SCALE GENOMIC DNA]</scope>
    <source>
        <tissue evidence="1">Whole body</tissue>
    </source>
</reference>
<dbReference type="EMBL" id="QBLH01003951">
    <property type="protein sequence ID" value="TGZ32167.1"/>
    <property type="molecule type" value="Genomic_DNA"/>
</dbReference>
<comment type="caution">
    <text evidence="1">The sequence shown here is derived from an EMBL/GenBank/DDBJ whole genome shotgun (WGS) entry which is preliminary data.</text>
</comment>
<evidence type="ECO:0000313" key="2">
    <source>
        <dbReference type="Proteomes" id="UP000310200"/>
    </source>
</evidence>
<evidence type="ECO:0000313" key="1">
    <source>
        <dbReference type="EMBL" id="TGZ32167.1"/>
    </source>
</evidence>
<name>A0A4S2JCM1_9HYME</name>
<organism evidence="1 2">
    <name type="scientific">Temnothorax longispinosus</name>
    <dbReference type="NCBI Taxonomy" id="300112"/>
    <lineage>
        <taxon>Eukaryota</taxon>
        <taxon>Metazoa</taxon>
        <taxon>Ecdysozoa</taxon>
        <taxon>Arthropoda</taxon>
        <taxon>Hexapoda</taxon>
        <taxon>Insecta</taxon>
        <taxon>Pterygota</taxon>
        <taxon>Neoptera</taxon>
        <taxon>Endopterygota</taxon>
        <taxon>Hymenoptera</taxon>
        <taxon>Apocrita</taxon>
        <taxon>Aculeata</taxon>
        <taxon>Formicoidea</taxon>
        <taxon>Formicidae</taxon>
        <taxon>Myrmicinae</taxon>
        <taxon>Temnothorax</taxon>
    </lineage>
</organism>
<keyword evidence="2" id="KW-1185">Reference proteome</keyword>
<dbReference type="Proteomes" id="UP000310200">
    <property type="component" value="Unassembled WGS sequence"/>
</dbReference>